<evidence type="ECO:0000256" key="1">
    <source>
        <dbReference type="ARBA" id="ARBA00022729"/>
    </source>
</evidence>
<organism evidence="2 3">
    <name type="scientific">Thiospirochaeta perfilievii</name>
    <dbReference type="NCBI Taxonomy" id="252967"/>
    <lineage>
        <taxon>Bacteria</taxon>
        <taxon>Pseudomonadati</taxon>
        <taxon>Spirochaetota</taxon>
        <taxon>Spirochaetia</taxon>
        <taxon>Spirochaetales</taxon>
        <taxon>Spirochaetaceae</taxon>
        <taxon>Thiospirochaeta</taxon>
    </lineage>
</organism>
<dbReference type="SUPFAM" id="SSF53850">
    <property type="entry name" value="Periplasmic binding protein-like II"/>
    <property type="match status" value="1"/>
</dbReference>
<dbReference type="Pfam" id="PF13416">
    <property type="entry name" value="SBP_bac_8"/>
    <property type="match status" value="1"/>
</dbReference>
<dbReference type="Gene3D" id="3.40.190.10">
    <property type="entry name" value="Periplasmic binding protein-like II"/>
    <property type="match status" value="2"/>
</dbReference>
<dbReference type="PANTHER" id="PTHR30006">
    <property type="entry name" value="THIAMINE-BINDING PERIPLASMIC PROTEIN-RELATED"/>
    <property type="match status" value="1"/>
</dbReference>
<reference evidence="2 3" key="1">
    <citation type="submission" date="2019-02" db="EMBL/GenBank/DDBJ databases">
        <authorList>
            <person name="Fomenkov A."/>
            <person name="Dubinina G."/>
            <person name="Grabovich M."/>
            <person name="Vincze T."/>
            <person name="Roberts R.J."/>
        </authorList>
    </citation>
    <scope>NUCLEOTIDE SEQUENCE [LARGE SCALE GENOMIC DNA]</scope>
    <source>
        <strain evidence="2 3">P</strain>
    </source>
</reference>
<gene>
    <name evidence="2" type="ORF">EW093_01600</name>
</gene>
<name>A0A5C1Q8S8_9SPIO</name>
<evidence type="ECO:0000313" key="3">
    <source>
        <dbReference type="Proteomes" id="UP000323824"/>
    </source>
</evidence>
<evidence type="ECO:0000313" key="2">
    <source>
        <dbReference type="EMBL" id="QEN03450.1"/>
    </source>
</evidence>
<dbReference type="RefSeq" id="WP_149566709.1">
    <property type="nucleotide sequence ID" value="NZ_CP035807.1"/>
</dbReference>
<reference evidence="2 3" key="2">
    <citation type="submission" date="2019-09" db="EMBL/GenBank/DDBJ databases">
        <title>Complete Genome Sequence and Methylome Analysis of free living Spirochaetas.</title>
        <authorList>
            <person name="Leshcheva N."/>
            <person name="Mikheeva N."/>
        </authorList>
    </citation>
    <scope>NUCLEOTIDE SEQUENCE [LARGE SCALE GENOMIC DNA]</scope>
    <source>
        <strain evidence="2 3">P</strain>
    </source>
</reference>
<dbReference type="InterPro" id="IPR026045">
    <property type="entry name" value="Ferric-bd"/>
</dbReference>
<keyword evidence="3" id="KW-1185">Reference proteome</keyword>
<dbReference type="OrthoDB" id="305758at2"/>
<keyword evidence="1" id="KW-0732">Signal</keyword>
<dbReference type="EMBL" id="CP035807">
    <property type="protein sequence ID" value="QEN03450.1"/>
    <property type="molecule type" value="Genomic_DNA"/>
</dbReference>
<proteinExistence type="predicted"/>
<sequence length="348" mass="38698">MNSKKILSIITLLVVMLLLVACDSGKKKKESMEDKVVVYSTHGEAMLELVAEAFEEETGIKVEFINLKGELADRIRAEKENPQSDVMFGGASSIFMELREEGIFDAYEPTWGNKLDPLFKDSENYWFGTIQTPVMLFYNSDVITKADAPTDWADLTKDIFKDQLVFRNALSSSARATYSALLQQFEMDGDLASGWDFMKAMDQNTKKYYGSGSLMFQALGRKEASVSFATLNSIIDNKVKNGLPLEVVNATIGSPIITDGIALIKDAKHPNAGKSFIDFAGSAKVQSMLAVEFNRMPTNPDALATSPKWMGEIKINPMDVNWADLAGKQSAWMQQWDTNIKDSKKDTK</sequence>
<dbReference type="AlphaFoldDB" id="A0A5C1Q8S8"/>
<accession>A0A5C1Q8S8</accession>
<dbReference type="PIRSF" id="PIRSF002825">
    <property type="entry name" value="CfbpA"/>
    <property type="match status" value="1"/>
</dbReference>
<dbReference type="KEGG" id="sper:EW093_01600"/>
<dbReference type="Proteomes" id="UP000323824">
    <property type="component" value="Chromosome"/>
</dbReference>
<dbReference type="InterPro" id="IPR006059">
    <property type="entry name" value="SBP"/>
</dbReference>
<dbReference type="PROSITE" id="PS51257">
    <property type="entry name" value="PROKAR_LIPOPROTEIN"/>
    <property type="match status" value="1"/>
</dbReference>
<protein>
    <submittedName>
        <fullName evidence="2">Extracellular solute-binding protein</fullName>
    </submittedName>
</protein>
<dbReference type="PANTHER" id="PTHR30006:SF24">
    <property type="entry name" value="SLL0237 PROTEIN"/>
    <property type="match status" value="1"/>
</dbReference>